<evidence type="ECO:0000256" key="5">
    <source>
        <dbReference type="RuleBase" id="RU365015"/>
    </source>
</evidence>
<name>A0A9X3CLI2_9VIBR</name>
<dbReference type="CDD" id="cd18623">
    <property type="entry name" value="GH32_ScrB-like"/>
    <property type="match status" value="1"/>
</dbReference>
<proteinExistence type="inferred from homology"/>
<dbReference type="PANTHER" id="PTHR43101">
    <property type="entry name" value="BETA-FRUCTOSIDASE"/>
    <property type="match status" value="1"/>
</dbReference>
<dbReference type="SUPFAM" id="SSF49899">
    <property type="entry name" value="Concanavalin A-like lectins/glucanases"/>
    <property type="match status" value="1"/>
</dbReference>
<dbReference type="EC" id="3.2.1.26" evidence="4"/>
<dbReference type="AlphaFoldDB" id="A0A9X3CLI2"/>
<dbReference type="Pfam" id="PF00251">
    <property type="entry name" value="Glyco_hydro_32N"/>
    <property type="match status" value="1"/>
</dbReference>
<evidence type="ECO:0000259" key="6">
    <source>
        <dbReference type="Pfam" id="PF00251"/>
    </source>
</evidence>
<dbReference type="SMART" id="SM00640">
    <property type="entry name" value="Glyco_32"/>
    <property type="match status" value="1"/>
</dbReference>
<dbReference type="GO" id="GO:0004564">
    <property type="term" value="F:beta-fructofuranosidase activity"/>
    <property type="evidence" value="ECO:0007669"/>
    <property type="project" value="UniProtKB-EC"/>
</dbReference>
<comment type="pathway">
    <text evidence="5">Glycan biosynthesis; sucrose metabolism.</text>
</comment>
<evidence type="ECO:0000256" key="4">
    <source>
        <dbReference type="RuleBase" id="RU362110"/>
    </source>
</evidence>
<comment type="caution">
    <text evidence="8">The sequence shown here is derived from an EMBL/GenBank/DDBJ whole genome shotgun (WGS) entry which is preliminary data.</text>
</comment>
<dbReference type="SUPFAM" id="SSF75005">
    <property type="entry name" value="Arabinanase/levansucrase/invertase"/>
    <property type="match status" value="1"/>
</dbReference>
<dbReference type="InterPro" id="IPR001362">
    <property type="entry name" value="Glyco_hydro_32"/>
</dbReference>
<dbReference type="InterPro" id="IPR018053">
    <property type="entry name" value="Glyco_hydro_32_AS"/>
</dbReference>
<dbReference type="GO" id="GO:0005737">
    <property type="term" value="C:cytoplasm"/>
    <property type="evidence" value="ECO:0007669"/>
    <property type="project" value="UniProtKB-SubCell"/>
</dbReference>
<dbReference type="Pfam" id="PF08244">
    <property type="entry name" value="Glyco_hydro_32C"/>
    <property type="match status" value="1"/>
</dbReference>
<keyword evidence="2 4" id="KW-0378">Hydrolase</keyword>
<dbReference type="GO" id="GO:0005975">
    <property type="term" value="P:carbohydrate metabolic process"/>
    <property type="evidence" value="ECO:0007669"/>
    <property type="project" value="InterPro"/>
</dbReference>
<evidence type="ECO:0000256" key="2">
    <source>
        <dbReference type="ARBA" id="ARBA00022801"/>
    </source>
</evidence>
<dbReference type="PROSITE" id="PS00609">
    <property type="entry name" value="GLYCOSYL_HYDROL_F32"/>
    <property type="match status" value="1"/>
</dbReference>
<sequence length="555" mass="62454">MSLACFIADCGGIQNVTRVLIPDDDLVFEVRDIDLVTGTPPSMDDVDGQTCVGIDRALGQVRYKKPATLTSADLLAVGKQIANQQRGMAQTREVATECEFRPQWHVAPPQGLLNDPNGFVFHNGQYHLFYQWSPYSCEHKDKYWAHLVSKDMLDWQGQPIALTPSDWFDSHGVFSGHAVSHGDELMLFYTGNTRIGEQRDRHTTQCLAVSADGVSFDKKGPVVATLPPQVTPHCRDPKVFYHNNEWFMLLGAQREDLQGRLAVYKSNNLHDWVYHGLYGEEMGNFGYMWECPDMFQLNGRWVALIGPQGIASTSPHHTVPHHNGYVDVELSDEQGITFSGFKNLDHGFDFYAPQTLATPDGRRVLVGWMGLPDEINQPSIDNGWIHQLTGLRELTYQDERLIQRPLQELKSMRSPVEVFELNHSSRDLGTKSFELQVELEWGSEFALFKDSHHELKIVLDADTRTLLLDRSQTLIREGDQVRDLSLSSSTVTLQILADSSSVEIFINDGEYVMTSRVFTPLNATSITLSGCATFSFWRLALPKLNSASSNQEGCE</sequence>
<keyword evidence="5" id="KW-0963">Cytoplasm</keyword>
<organism evidence="8 9">
    <name type="scientific">Vibrio qingdaonensis</name>
    <dbReference type="NCBI Taxonomy" id="2829491"/>
    <lineage>
        <taxon>Bacteria</taxon>
        <taxon>Pseudomonadati</taxon>
        <taxon>Pseudomonadota</taxon>
        <taxon>Gammaproteobacteria</taxon>
        <taxon>Vibrionales</taxon>
        <taxon>Vibrionaceae</taxon>
        <taxon>Vibrio</taxon>
    </lineage>
</organism>
<dbReference type="PANTHER" id="PTHR43101:SF1">
    <property type="entry name" value="BETA-FRUCTOSIDASE"/>
    <property type="match status" value="1"/>
</dbReference>
<dbReference type="InterPro" id="IPR051214">
    <property type="entry name" value="GH32_Enzymes"/>
</dbReference>
<dbReference type="EMBL" id="JAKRRY010000006">
    <property type="protein sequence ID" value="MCW8345663.1"/>
    <property type="molecule type" value="Genomic_DNA"/>
</dbReference>
<keyword evidence="9" id="KW-1185">Reference proteome</keyword>
<comment type="subcellular location">
    <subcellularLocation>
        <location evidence="5">Cytoplasm</location>
    </subcellularLocation>
</comment>
<feature type="domain" description="Glycosyl hydrolase family 32 N-terminal" evidence="6">
    <location>
        <begin position="105"/>
        <end position="405"/>
    </location>
</feature>
<dbReference type="InterPro" id="IPR013148">
    <property type="entry name" value="Glyco_hydro_32_N"/>
</dbReference>
<evidence type="ECO:0000313" key="8">
    <source>
        <dbReference type="EMBL" id="MCW8345663.1"/>
    </source>
</evidence>
<comment type="catalytic activity">
    <reaction evidence="4">
        <text>Hydrolysis of terminal non-reducing beta-D-fructofuranoside residues in beta-D-fructofuranosides.</text>
        <dbReference type="EC" id="3.2.1.26"/>
    </reaction>
</comment>
<dbReference type="InterPro" id="IPR006232">
    <property type="entry name" value="Suc6P_hydrolase"/>
</dbReference>
<feature type="domain" description="Glycosyl hydrolase family 32 C-terminal" evidence="7">
    <location>
        <begin position="425"/>
        <end position="528"/>
    </location>
</feature>
<dbReference type="RefSeq" id="WP_265674075.1">
    <property type="nucleotide sequence ID" value="NZ_JAKRRY010000006.1"/>
</dbReference>
<dbReference type="InterPro" id="IPR023296">
    <property type="entry name" value="Glyco_hydro_beta-prop_sf"/>
</dbReference>
<comment type="similarity">
    <text evidence="1 4">Belongs to the glycosyl hydrolase 32 family.</text>
</comment>
<comment type="function">
    <text evidence="5">Enables the bacterium to metabolize sucrose as a sole carbon source.</text>
</comment>
<dbReference type="NCBIfam" id="TIGR01322">
    <property type="entry name" value="scrB_fam"/>
    <property type="match status" value="1"/>
</dbReference>
<gene>
    <name evidence="8" type="ORF">MD535_06520</name>
</gene>
<accession>A0A9X3CLI2</accession>
<evidence type="ECO:0000256" key="3">
    <source>
        <dbReference type="ARBA" id="ARBA00023295"/>
    </source>
</evidence>
<reference evidence="8" key="1">
    <citation type="submission" date="2022-02" db="EMBL/GenBank/DDBJ databases">
        <title>Vibrio sp. nov, a new bacterium isolated from seawater.</title>
        <authorList>
            <person name="Yuan Y."/>
        </authorList>
    </citation>
    <scope>NUCLEOTIDE SEQUENCE</scope>
    <source>
        <strain evidence="8">ZSDZ65</strain>
    </source>
</reference>
<dbReference type="InterPro" id="IPR013189">
    <property type="entry name" value="Glyco_hydro_32_C"/>
</dbReference>
<dbReference type="InterPro" id="IPR013320">
    <property type="entry name" value="ConA-like_dom_sf"/>
</dbReference>
<dbReference type="Proteomes" id="UP001155587">
    <property type="component" value="Unassembled WGS sequence"/>
</dbReference>
<evidence type="ECO:0000256" key="1">
    <source>
        <dbReference type="ARBA" id="ARBA00009902"/>
    </source>
</evidence>
<protein>
    <recommendedName>
        <fullName evidence="4">Sucrose-6-phosphate hydrolase</fullName>
        <ecNumber evidence="4">3.2.1.26</ecNumber>
    </recommendedName>
    <alternativeName>
        <fullName evidence="5">Invertase</fullName>
    </alternativeName>
</protein>
<dbReference type="Gene3D" id="2.115.10.20">
    <property type="entry name" value="Glycosyl hydrolase domain, family 43"/>
    <property type="match status" value="1"/>
</dbReference>
<keyword evidence="5" id="KW-0119">Carbohydrate metabolism</keyword>
<dbReference type="Gene3D" id="2.60.120.560">
    <property type="entry name" value="Exo-inulinase, domain 1"/>
    <property type="match status" value="1"/>
</dbReference>
<keyword evidence="3 4" id="KW-0326">Glycosidase</keyword>
<evidence type="ECO:0000259" key="7">
    <source>
        <dbReference type="Pfam" id="PF08244"/>
    </source>
</evidence>
<evidence type="ECO:0000313" key="9">
    <source>
        <dbReference type="Proteomes" id="UP001155587"/>
    </source>
</evidence>